<name>A0ABW7ISB2_9VIBR</name>
<dbReference type="Proteomes" id="UP001607151">
    <property type="component" value="Unassembled WGS sequence"/>
</dbReference>
<evidence type="ECO:0000256" key="1">
    <source>
        <dbReference type="SAM" id="MobiDB-lite"/>
    </source>
</evidence>
<evidence type="ECO:0000313" key="2">
    <source>
        <dbReference type="EMBL" id="MFH0264108.1"/>
    </source>
</evidence>
<feature type="compositionally biased region" description="Basic and acidic residues" evidence="1">
    <location>
        <begin position="39"/>
        <end position="56"/>
    </location>
</feature>
<dbReference type="EMBL" id="JBIHSN010000002">
    <property type="protein sequence ID" value="MFH0264108.1"/>
    <property type="molecule type" value="Genomic_DNA"/>
</dbReference>
<comment type="caution">
    <text evidence="2">The sequence shown here is derived from an EMBL/GenBank/DDBJ whole genome shotgun (WGS) entry which is preliminary data.</text>
</comment>
<feature type="region of interest" description="Disordered" evidence="1">
    <location>
        <begin position="34"/>
        <end position="56"/>
    </location>
</feature>
<protein>
    <submittedName>
        <fullName evidence="2">Uncharacterized protein</fullName>
    </submittedName>
</protein>
<accession>A0ABW7ISB2</accession>
<organism evidence="2 3">
    <name type="scientific">Vibrio rumoiensis</name>
    <dbReference type="NCBI Taxonomy" id="76258"/>
    <lineage>
        <taxon>Bacteria</taxon>
        <taxon>Pseudomonadati</taxon>
        <taxon>Pseudomonadota</taxon>
        <taxon>Gammaproteobacteria</taxon>
        <taxon>Vibrionales</taxon>
        <taxon>Vibrionaceae</taxon>
        <taxon>Vibrio</taxon>
    </lineage>
</organism>
<keyword evidence="3" id="KW-1185">Reference proteome</keyword>
<dbReference type="RefSeq" id="WP_162598376.1">
    <property type="nucleotide sequence ID" value="NZ_AP018685.1"/>
</dbReference>
<sequence length="56" mass="6411">MNLFKKFTQALSGDKQQDFTYLTQMSDKQLQALTTDGQSKAEKHAAQQELLKRALH</sequence>
<reference evidence="2 3" key="1">
    <citation type="submission" date="2024-10" db="EMBL/GenBank/DDBJ databases">
        <authorList>
            <person name="Yibar A."/>
            <person name="Saticioglu I.B."/>
            <person name="Duman M."/>
            <person name="Ajmi N."/>
            <person name="Gurler F."/>
            <person name="Ay H."/>
            <person name="Onuk E."/>
            <person name="Guler S."/>
            <person name="Romalde J.L."/>
        </authorList>
    </citation>
    <scope>NUCLEOTIDE SEQUENCE [LARGE SCALE GENOMIC DNA]</scope>
    <source>
        <strain evidence="2 3">14-MA-B</strain>
    </source>
</reference>
<evidence type="ECO:0000313" key="3">
    <source>
        <dbReference type="Proteomes" id="UP001607151"/>
    </source>
</evidence>
<gene>
    <name evidence="2" type="ORF">ACGRQ9_00940</name>
</gene>
<proteinExistence type="predicted"/>